<accession>A0ABT1LBG3</accession>
<dbReference type="InterPro" id="IPR050707">
    <property type="entry name" value="HTH_MetabolicPath_Reg"/>
</dbReference>
<dbReference type="Gene3D" id="3.30.450.40">
    <property type="match status" value="1"/>
</dbReference>
<feature type="domain" description="HTH iclR-type" evidence="4">
    <location>
        <begin position="29"/>
        <end position="90"/>
    </location>
</feature>
<keyword evidence="7" id="KW-1185">Reference proteome</keyword>
<protein>
    <submittedName>
        <fullName evidence="6">IclR family transcriptional regulator</fullName>
    </submittedName>
</protein>
<dbReference type="SMART" id="SM00346">
    <property type="entry name" value="HTH_ICLR"/>
    <property type="match status" value="1"/>
</dbReference>
<dbReference type="InterPro" id="IPR005471">
    <property type="entry name" value="Tscrpt_reg_IclR_N"/>
</dbReference>
<sequence length="283" mass="30405">MKQTVKPQEEAPIAPAAADDGDTQRVYAVPALEKGLDVMEFLAGQEQPVTLTGIAQTLGRSPSELFRVLSVLQRRGWIARAAGDTYRLSTRLFELATAYPPAKRLADIALPEMRALARELRQSCHLSVPDEGEILVSLSVEAPGPAGVFVRAGTRYPLGATASGRVMLAFGCEAGTPRRSPTPEGAERKAPPDVEARVARIRARGFEEVAGEWLAGVIDICWPIFDAHGDVAAVLAMPFLAVAPLRQEVDVARGRMRAAAEEITRAIGGGDYQNRLDAGGRRE</sequence>
<dbReference type="InterPro" id="IPR029016">
    <property type="entry name" value="GAF-like_dom_sf"/>
</dbReference>
<dbReference type="SUPFAM" id="SSF55781">
    <property type="entry name" value="GAF domain-like"/>
    <property type="match status" value="1"/>
</dbReference>
<evidence type="ECO:0000256" key="1">
    <source>
        <dbReference type="ARBA" id="ARBA00023015"/>
    </source>
</evidence>
<evidence type="ECO:0000256" key="3">
    <source>
        <dbReference type="ARBA" id="ARBA00023163"/>
    </source>
</evidence>
<dbReference type="InterPro" id="IPR036390">
    <property type="entry name" value="WH_DNA-bd_sf"/>
</dbReference>
<reference evidence="6 7" key="1">
    <citation type="submission" date="2022-07" db="EMBL/GenBank/DDBJ databases">
        <authorList>
            <person name="Li W.-J."/>
            <person name="Deng Q.-Q."/>
        </authorList>
    </citation>
    <scope>NUCLEOTIDE SEQUENCE [LARGE SCALE GENOMIC DNA]</scope>
    <source>
        <strain evidence="6 7">SYSU M60028</strain>
    </source>
</reference>
<dbReference type="Pfam" id="PF01614">
    <property type="entry name" value="IclR_C"/>
    <property type="match status" value="1"/>
</dbReference>
<comment type="caution">
    <text evidence="6">The sequence shown here is derived from an EMBL/GenBank/DDBJ whole genome shotgun (WGS) entry which is preliminary data.</text>
</comment>
<dbReference type="RefSeq" id="WP_254738732.1">
    <property type="nucleotide sequence ID" value="NZ_JANCLU010000002.1"/>
</dbReference>
<gene>
    <name evidence="6" type="ORF">NK718_03625</name>
</gene>
<dbReference type="EMBL" id="JANCLU010000002">
    <property type="protein sequence ID" value="MCP8937593.1"/>
    <property type="molecule type" value="Genomic_DNA"/>
</dbReference>
<name>A0ABT1LBG3_9HYPH</name>
<evidence type="ECO:0000313" key="7">
    <source>
        <dbReference type="Proteomes" id="UP001205890"/>
    </source>
</evidence>
<organism evidence="6 7">
    <name type="scientific">Alsobacter ponti</name>
    <dbReference type="NCBI Taxonomy" id="2962936"/>
    <lineage>
        <taxon>Bacteria</taxon>
        <taxon>Pseudomonadati</taxon>
        <taxon>Pseudomonadota</taxon>
        <taxon>Alphaproteobacteria</taxon>
        <taxon>Hyphomicrobiales</taxon>
        <taxon>Alsobacteraceae</taxon>
        <taxon>Alsobacter</taxon>
    </lineage>
</organism>
<dbReference type="PROSITE" id="PS51078">
    <property type="entry name" value="ICLR_ED"/>
    <property type="match status" value="1"/>
</dbReference>
<dbReference type="PANTHER" id="PTHR30136:SF7">
    <property type="entry name" value="HTH-TYPE TRANSCRIPTIONAL REGULATOR KDGR-RELATED"/>
    <property type="match status" value="1"/>
</dbReference>
<dbReference type="Proteomes" id="UP001205890">
    <property type="component" value="Unassembled WGS sequence"/>
</dbReference>
<dbReference type="InterPro" id="IPR036388">
    <property type="entry name" value="WH-like_DNA-bd_sf"/>
</dbReference>
<dbReference type="Pfam" id="PF09339">
    <property type="entry name" value="HTH_IclR"/>
    <property type="match status" value="1"/>
</dbReference>
<keyword evidence="1" id="KW-0805">Transcription regulation</keyword>
<proteinExistence type="predicted"/>
<feature type="domain" description="IclR-ED" evidence="5">
    <location>
        <begin position="91"/>
        <end position="269"/>
    </location>
</feature>
<dbReference type="InterPro" id="IPR014757">
    <property type="entry name" value="Tscrpt_reg_IclR_C"/>
</dbReference>
<evidence type="ECO:0000259" key="4">
    <source>
        <dbReference type="PROSITE" id="PS51077"/>
    </source>
</evidence>
<evidence type="ECO:0000259" key="5">
    <source>
        <dbReference type="PROSITE" id="PS51078"/>
    </source>
</evidence>
<evidence type="ECO:0000313" key="6">
    <source>
        <dbReference type="EMBL" id="MCP8937593.1"/>
    </source>
</evidence>
<dbReference type="Gene3D" id="1.10.10.10">
    <property type="entry name" value="Winged helix-like DNA-binding domain superfamily/Winged helix DNA-binding domain"/>
    <property type="match status" value="1"/>
</dbReference>
<keyword evidence="3" id="KW-0804">Transcription</keyword>
<keyword evidence="2" id="KW-0238">DNA-binding</keyword>
<dbReference type="PROSITE" id="PS51077">
    <property type="entry name" value="HTH_ICLR"/>
    <property type="match status" value="1"/>
</dbReference>
<dbReference type="PANTHER" id="PTHR30136">
    <property type="entry name" value="HELIX-TURN-HELIX TRANSCRIPTIONAL REGULATOR, ICLR FAMILY"/>
    <property type="match status" value="1"/>
</dbReference>
<dbReference type="SUPFAM" id="SSF46785">
    <property type="entry name" value="Winged helix' DNA-binding domain"/>
    <property type="match status" value="1"/>
</dbReference>
<evidence type="ECO:0000256" key="2">
    <source>
        <dbReference type="ARBA" id="ARBA00023125"/>
    </source>
</evidence>